<evidence type="ECO:0000256" key="7">
    <source>
        <dbReference type="SAM" id="MobiDB-lite"/>
    </source>
</evidence>
<dbReference type="FunFam" id="1.10.10.60:FF:000357">
    <property type="entry name" value="Motor neuron and pancreas homeobox 1"/>
    <property type="match status" value="1"/>
</dbReference>
<dbReference type="SMART" id="SM00389">
    <property type="entry name" value="HOX"/>
    <property type="match status" value="1"/>
</dbReference>
<dbReference type="InterPro" id="IPR001356">
    <property type="entry name" value="HD"/>
</dbReference>
<evidence type="ECO:0000313" key="9">
    <source>
        <dbReference type="EnsemblMetazoa" id="XP_019761753.1"/>
    </source>
</evidence>
<dbReference type="InterPro" id="IPR017970">
    <property type="entry name" value="Homeobox_CS"/>
</dbReference>
<dbReference type="PANTHER" id="PTHR24335">
    <property type="entry name" value="MOTOR NEURON AND PANCREAS HOMEOBOX PROTEIN"/>
    <property type="match status" value="1"/>
</dbReference>
<keyword evidence="4 5" id="KW-0539">Nucleus</keyword>
<proteinExistence type="predicted"/>
<protein>
    <recommendedName>
        <fullName evidence="8">Homeobox domain-containing protein</fullName>
    </recommendedName>
</protein>
<evidence type="ECO:0000256" key="6">
    <source>
        <dbReference type="RuleBase" id="RU000682"/>
    </source>
</evidence>
<sequence length="140" mass="15964">CTFVSGCSPGSHALLGKTRRPRTAFTSQQLLELEKQFRQNKYLSRPKRFEVATNLMLTETQVKIWFQNRRMKWKRSKKAQHDAKSSKESEANKPINPTNQKPSSSTANADVLDASAVVRPHSNESKALQDDELLYRPYVG</sequence>
<feature type="compositionally biased region" description="Basic and acidic residues" evidence="7">
    <location>
        <begin position="79"/>
        <end position="91"/>
    </location>
</feature>
<reference evidence="9" key="2">
    <citation type="submission" date="2024-08" db="UniProtKB">
        <authorList>
            <consortium name="EnsemblMetazoa"/>
        </authorList>
    </citation>
    <scope>IDENTIFICATION</scope>
</reference>
<dbReference type="Pfam" id="PF00046">
    <property type="entry name" value="Homeodomain"/>
    <property type="match status" value="1"/>
</dbReference>
<comment type="subcellular location">
    <subcellularLocation>
        <location evidence="1 5 6">Nucleus</location>
    </subcellularLocation>
</comment>
<dbReference type="KEGG" id="dpa:109538808"/>
<dbReference type="CDD" id="cd00086">
    <property type="entry name" value="homeodomain"/>
    <property type="match status" value="1"/>
</dbReference>
<feature type="domain" description="Homeobox" evidence="8">
    <location>
        <begin position="16"/>
        <end position="76"/>
    </location>
</feature>
<name>A0AAR5PL36_DENPD</name>
<reference evidence="10" key="1">
    <citation type="journal article" date="2013" name="Genome Biol.">
        <title>Draft genome of the mountain pine beetle, Dendroctonus ponderosae Hopkins, a major forest pest.</title>
        <authorList>
            <person name="Keeling C.I."/>
            <person name="Yuen M.M."/>
            <person name="Liao N.Y."/>
            <person name="Docking T.R."/>
            <person name="Chan S.K."/>
            <person name="Taylor G.A."/>
            <person name="Palmquist D.L."/>
            <person name="Jackman S.D."/>
            <person name="Nguyen A."/>
            <person name="Li M."/>
            <person name="Henderson H."/>
            <person name="Janes J.K."/>
            <person name="Zhao Y."/>
            <person name="Pandoh P."/>
            <person name="Moore R."/>
            <person name="Sperling F.A."/>
            <person name="Huber D.P."/>
            <person name="Birol I."/>
            <person name="Jones S.J."/>
            <person name="Bohlmann J."/>
        </authorList>
    </citation>
    <scope>NUCLEOTIDE SEQUENCE</scope>
</reference>
<feature type="DNA-binding region" description="Homeobox" evidence="5">
    <location>
        <begin position="18"/>
        <end position="77"/>
    </location>
</feature>
<dbReference type="Gene3D" id="1.10.10.60">
    <property type="entry name" value="Homeodomain-like"/>
    <property type="match status" value="1"/>
</dbReference>
<keyword evidence="10" id="KW-1185">Reference proteome</keyword>
<evidence type="ECO:0000256" key="1">
    <source>
        <dbReference type="ARBA" id="ARBA00004123"/>
    </source>
</evidence>
<dbReference type="GO" id="GO:0000981">
    <property type="term" value="F:DNA-binding transcription factor activity, RNA polymerase II-specific"/>
    <property type="evidence" value="ECO:0007669"/>
    <property type="project" value="InterPro"/>
</dbReference>
<dbReference type="GO" id="GO:0048812">
    <property type="term" value="P:neuron projection morphogenesis"/>
    <property type="evidence" value="ECO:0007669"/>
    <property type="project" value="TreeGrafter"/>
</dbReference>
<dbReference type="Proteomes" id="UP000019118">
    <property type="component" value="Unassembled WGS sequence"/>
</dbReference>
<dbReference type="PROSITE" id="PS50071">
    <property type="entry name" value="HOMEOBOX_2"/>
    <property type="match status" value="1"/>
</dbReference>
<keyword evidence="2 5" id="KW-0238">DNA-binding</keyword>
<keyword evidence="3 5" id="KW-0371">Homeobox</keyword>
<dbReference type="InterPro" id="IPR020479">
    <property type="entry name" value="HD_metazoa"/>
</dbReference>
<dbReference type="SUPFAM" id="SSF46689">
    <property type="entry name" value="Homeodomain-like"/>
    <property type="match status" value="1"/>
</dbReference>
<dbReference type="AlphaFoldDB" id="A0AAR5PL36"/>
<dbReference type="GO" id="GO:0007417">
    <property type="term" value="P:central nervous system development"/>
    <property type="evidence" value="ECO:0007669"/>
    <property type="project" value="TreeGrafter"/>
</dbReference>
<feature type="compositionally biased region" description="Polar residues" evidence="7">
    <location>
        <begin position="95"/>
        <end position="108"/>
    </location>
</feature>
<dbReference type="InterPro" id="IPR042768">
    <property type="entry name" value="MNX1/Ceh-12"/>
</dbReference>
<evidence type="ECO:0000256" key="3">
    <source>
        <dbReference type="ARBA" id="ARBA00023155"/>
    </source>
</evidence>
<evidence type="ECO:0000313" key="10">
    <source>
        <dbReference type="Proteomes" id="UP000019118"/>
    </source>
</evidence>
<organism evidence="9 10">
    <name type="scientific">Dendroctonus ponderosae</name>
    <name type="common">Mountain pine beetle</name>
    <dbReference type="NCBI Taxonomy" id="77166"/>
    <lineage>
        <taxon>Eukaryota</taxon>
        <taxon>Metazoa</taxon>
        <taxon>Ecdysozoa</taxon>
        <taxon>Arthropoda</taxon>
        <taxon>Hexapoda</taxon>
        <taxon>Insecta</taxon>
        <taxon>Pterygota</taxon>
        <taxon>Neoptera</taxon>
        <taxon>Endopterygota</taxon>
        <taxon>Coleoptera</taxon>
        <taxon>Polyphaga</taxon>
        <taxon>Cucujiformia</taxon>
        <taxon>Curculionidae</taxon>
        <taxon>Scolytinae</taxon>
        <taxon>Dendroctonus</taxon>
    </lineage>
</organism>
<feature type="region of interest" description="Disordered" evidence="7">
    <location>
        <begin position="75"/>
        <end position="140"/>
    </location>
</feature>
<dbReference type="PRINTS" id="PR00024">
    <property type="entry name" value="HOMEOBOX"/>
</dbReference>
<evidence type="ECO:0000259" key="8">
    <source>
        <dbReference type="PROSITE" id="PS50071"/>
    </source>
</evidence>
<dbReference type="GO" id="GO:0005634">
    <property type="term" value="C:nucleus"/>
    <property type="evidence" value="ECO:0007669"/>
    <property type="project" value="UniProtKB-SubCell"/>
</dbReference>
<dbReference type="InterPro" id="IPR009057">
    <property type="entry name" value="Homeodomain-like_sf"/>
</dbReference>
<evidence type="ECO:0000256" key="4">
    <source>
        <dbReference type="ARBA" id="ARBA00023242"/>
    </source>
</evidence>
<dbReference type="GO" id="GO:1990837">
    <property type="term" value="F:sequence-specific double-stranded DNA binding"/>
    <property type="evidence" value="ECO:0007669"/>
    <property type="project" value="TreeGrafter"/>
</dbReference>
<dbReference type="PROSITE" id="PS00027">
    <property type="entry name" value="HOMEOBOX_1"/>
    <property type="match status" value="1"/>
</dbReference>
<dbReference type="PANTHER" id="PTHR24335:SF4">
    <property type="entry name" value="EXTRA-EXTRA"/>
    <property type="match status" value="1"/>
</dbReference>
<dbReference type="GeneID" id="109538808"/>
<evidence type="ECO:0000256" key="2">
    <source>
        <dbReference type="ARBA" id="ARBA00023125"/>
    </source>
</evidence>
<evidence type="ECO:0000256" key="5">
    <source>
        <dbReference type="PROSITE-ProRule" id="PRU00108"/>
    </source>
</evidence>
<accession>A0AAR5PL36</accession>
<dbReference type="EnsemblMetazoa" id="XM_019906194.1">
    <property type="protein sequence ID" value="XP_019761753.1"/>
    <property type="gene ID" value="LOC109538808"/>
</dbReference>